<evidence type="ECO:0000256" key="9">
    <source>
        <dbReference type="HAMAP-Rule" id="MF_00911"/>
    </source>
</evidence>
<dbReference type="GO" id="GO:0090529">
    <property type="term" value="P:cell septum assembly"/>
    <property type="evidence" value="ECO:0007669"/>
    <property type="project" value="InterPro"/>
</dbReference>
<keyword evidence="6 9" id="KW-1133">Transmembrane helix</keyword>
<dbReference type="Pfam" id="PF08478">
    <property type="entry name" value="POTRA_1"/>
    <property type="match status" value="1"/>
</dbReference>
<evidence type="ECO:0000259" key="11">
    <source>
        <dbReference type="PROSITE" id="PS51779"/>
    </source>
</evidence>
<dbReference type="Pfam" id="PF03799">
    <property type="entry name" value="FtsQ_DivIB_C"/>
    <property type="match status" value="1"/>
</dbReference>
<dbReference type="Proteomes" id="UP000433652">
    <property type="component" value="Unassembled WGS sequence"/>
</dbReference>
<dbReference type="PANTHER" id="PTHR35851">
    <property type="entry name" value="CELL DIVISION PROTEIN FTSQ"/>
    <property type="match status" value="1"/>
</dbReference>
<reference evidence="12 13" key="1">
    <citation type="submission" date="2019-12" db="EMBL/GenBank/DDBJ databases">
        <title>Genomic-based taxomic classification of the family Erythrobacteraceae.</title>
        <authorList>
            <person name="Xu L."/>
        </authorList>
    </citation>
    <scope>NUCLEOTIDE SEQUENCE [LARGE SCALE GENOMIC DNA]</scope>
    <source>
        <strain evidence="12 13">MCCC 1K01500</strain>
    </source>
</reference>
<evidence type="ECO:0000256" key="4">
    <source>
        <dbReference type="ARBA" id="ARBA00022618"/>
    </source>
</evidence>
<dbReference type="InterPro" id="IPR013685">
    <property type="entry name" value="POTRA_FtsQ_type"/>
</dbReference>
<evidence type="ECO:0000256" key="1">
    <source>
        <dbReference type="ARBA" id="ARBA00004370"/>
    </source>
</evidence>
<keyword evidence="3 9" id="KW-0997">Cell inner membrane</keyword>
<keyword evidence="5 9" id="KW-0812">Transmembrane</keyword>
<feature type="domain" description="POTRA" evidence="11">
    <location>
        <begin position="92"/>
        <end position="160"/>
    </location>
</feature>
<feature type="region of interest" description="Disordered" evidence="10">
    <location>
        <begin position="1"/>
        <end position="27"/>
    </location>
</feature>
<organism evidence="12 13">
    <name type="scientific">Croceibacterium salegens</name>
    <dbReference type="NCBI Taxonomy" id="1737568"/>
    <lineage>
        <taxon>Bacteria</taxon>
        <taxon>Pseudomonadati</taxon>
        <taxon>Pseudomonadota</taxon>
        <taxon>Alphaproteobacteria</taxon>
        <taxon>Sphingomonadales</taxon>
        <taxon>Erythrobacteraceae</taxon>
        <taxon>Croceibacterium</taxon>
    </lineage>
</organism>
<dbReference type="RefSeq" id="WP_159791314.1">
    <property type="nucleotide sequence ID" value="NZ_WTYM01000021.1"/>
</dbReference>
<dbReference type="GO" id="GO:0032153">
    <property type="term" value="C:cell division site"/>
    <property type="evidence" value="ECO:0007669"/>
    <property type="project" value="UniProtKB-UniRule"/>
</dbReference>
<dbReference type="InterPro" id="IPR026579">
    <property type="entry name" value="FtsQ"/>
</dbReference>
<evidence type="ECO:0000256" key="8">
    <source>
        <dbReference type="ARBA" id="ARBA00023306"/>
    </source>
</evidence>
<feature type="transmembrane region" description="Helical" evidence="9">
    <location>
        <begin position="53"/>
        <end position="75"/>
    </location>
</feature>
<dbReference type="GO" id="GO:0043093">
    <property type="term" value="P:FtsZ-dependent cytokinesis"/>
    <property type="evidence" value="ECO:0007669"/>
    <property type="project" value="UniProtKB-UniRule"/>
</dbReference>
<keyword evidence="4 9" id="KW-0132">Cell division</keyword>
<dbReference type="InterPro" id="IPR005548">
    <property type="entry name" value="Cell_div_FtsQ/DivIB_C"/>
</dbReference>
<name>A0A6I4SQ97_9SPHN</name>
<dbReference type="AlphaFoldDB" id="A0A6I4SQ97"/>
<keyword evidence="2 9" id="KW-1003">Cell membrane</keyword>
<comment type="function">
    <text evidence="9">Essential cell division protein.</text>
</comment>
<dbReference type="Gene3D" id="3.10.20.310">
    <property type="entry name" value="membrane protein fhac"/>
    <property type="match status" value="1"/>
</dbReference>
<evidence type="ECO:0000313" key="13">
    <source>
        <dbReference type="Proteomes" id="UP000433652"/>
    </source>
</evidence>
<keyword evidence="8 9" id="KW-0131">Cell cycle</keyword>
<sequence length="304" mass="33637">MAQTIRRKQTGVRRQARKQDTRRQVRKAQAHTSTLVDALIRVLPFTEEQLHRFFLFLILLAAAVGAWFVASMAGLNMLVGQQFASAAANAGFEVNRVEVHGVKRMNELKVYERVLGAKDRAMPQVDLDEMRASLLGLHWVEDARVSRQLPDTIVIDIVERTPHAVLARPDRLVLIDGTGHELEPISRANAKGMLRISGPGAQAQVQNLSTLLDAAPALRPQVAAAEWIGNRRWNLTFKSGQLLSLPMGDKDAAGALINFAQLDGVHRLLGGKVVAFDMRSPERIYMRCPDCKEADKPDLSKGTT</sequence>
<protein>
    <recommendedName>
        <fullName evidence="9">Cell division protein FtsQ</fullName>
    </recommendedName>
</protein>
<dbReference type="GO" id="GO:0005886">
    <property type="term" value="C:plasma membrane"/>
    <property type="evidence" value="ECO:0007669"/>
    <property type="project" value="UniProtKB-SubCell"/>
</dbReference>
<evidence type="ECO:0000313" key="12">
    <source>
        <dbReference type="EMBL" id="MXO58023.1"/>
    </source>
</evidence>
<comment type="similarity">
    <text evidence="9">Belongs to the FtsQ/DivIB family. FtsQ subfamily.</text>
</comment>
<dbReference type="OrthoDB" id="9783091at2"/>
<dbReference type="EMBL" id="WTYM01000021">
    <property type="protein sequence ID" value="MXO58023.1"/>
    <property type="molecule type" value="Genomic_DNA"/>
</dbReference>
<keyword evidence="7 9" id="KW-0472">Membrane</keyword>
<gene>
    <name evidence="9" type="primary">ftsQ</name>
    <name evidence="12" type="ORF">GRI89_00495</name>
</gene>
<evidence type="ECO:0000256" key="2">
    <source>
        <dbReference type="ARBA" id="ARBA00022475"/>
    </source>
</evidence>
<comment type="subcellular location">
    <subcellularLocation>
        <location evidence="9">Cell inner membrane</location>
        <topology evidence="9">Single-pass type II membrane protein</topology>
    </subcellularLocation>
    <subcellularLocation>
        <location evidence="1">Membrane</location>
    </subcellularLocation>
    <text evidence="9">Localizes to the division septum.</text>
</comment>
<proteinExistence type="inferred from homology"/>
<feature type="compositionally biased region" description="Basic residues" evidence="10">
    <location>
        <begin position="1"/>
        <end position="16"/>
    </location>
</feature>
<comment type="caution">
    <text evidence="12">The sequence shown here is derived from an EMBL/GenBank/DDBJ whole genome shotgun (WGS) entry which is preliminary data.</text>
</comment>
<keyword evidence="13" id="KW-1185">Reference proteome</keyword>
<evidence type="ECO:0000256" key="7">
    <source>
        <dbReference type="ARBA" id="ARBA00023136"/>
    </source>
</evidence>
<evidence type="ECO:0000256" key="3">
    <source>
        <dbReference type="ARBA" id="ARBA00022519"/>
    </source>
</evidence>
<accession>A0A6I4SQ97</accession>
<dbReference type="PANTHER" id="PTHR35851:SF1">
    <property type="entry name" value="CELL DIVISION PROTEIN FTSQ"/>
    <property type="match status" value="1"/>
</dbReference>
<dbReference type="HAMAP" id="MF_00911">
    <property type="entry name" value="FtsQ_subfam"/>
    <property type="match status" value="1"/>
</dbReference>
<dbReference type="InterPro" id="IPR034746">
    <property type="entry name" value="POTRA"/>
</dbReference>
<evidence type="ECO:0000256" key="6">
    <source>
        <dbReference type="ARBA" id="ARBA00022989"/>
    </source>
</evidence>
<evidence type="ECO:0000256" key="5">
    <source>
        <dbReference type="ARBA" id="ARBA00022692"/>
    </source>
</evidence>
<evidence type="ECO:0000256" key="10">
    <source>
        <dbReference type="SAM" id="MobiDB-lite"/>
    </source>
</evidence>
<dbReference type="PROSITE" id="PS51779">
    <property type="entry name" value="POTRA"/>
    <property type="match status" value="1"/>
</dbReference>